<name>A0A844SLG1_9BRAD</name>
<comment type="similarity">
    <text evidence="1">Belongs to the bacterial reverse transcriptase family.</text>
</comment>
<dbReference type="Proteomes" id="UP000436468">
    <property type="component" value="Unassembled WGS sequence"/>
</dbReference>
<accession>A0A844SLG1</accession>
<comment type="caution">
    <text evidence="3">The sequence shown here is derived from an EMBL/GenBank/DDBJ whole genome shotgun (WGS) entry which is preliminary data.</text>
</comment>
<dbReference type="CDD" id="cd01646">
    <property type="entry name" value="RT_Bac_retron_I"/>
    <property type="match status" value="1"/>
</dbReference>
<sequence length="535" mass="62144">MEQFYRRAIRNIVRHGDTDIFPFPIENHVLHDLPDRAVEILTKLDIDVPRSLAEYPPMNVGALAPVGYTGFRWAMQIDPIWNVAYLSWVLSIADQIEAARIPLERQRVFSYRYQWDEEQATCFNRQITWRTFIDHAIEKAASNSFVVSCDISEFYLRINHHRIENSIQHLPDAAYAISRIKAFLSNLSGTYSFGIPVGGPASRLIAELVLAQIDGLLLSNGVDFLRYADDYYIFSNSPDQSFKSLVTLTRLLIDNQGLQLQKAKTRIMSSAEFIASNPLVHDDEEVNVAVPLGTARQAIMSINVHYDPYSPTAAEDYEALREELDRYPIMELIRAEIKKSRVDITLARRLITICKHLQGALLEDAIKTLIENEEILYPVYFNVLMTTKDVFDRLGQETQDFILNHLRKLVDDQSRVMVVDLNLQYAIRVLSLKYHDKTRLLLATLFRSDRNGAIKRDIILTLARWRDWHWLSDLKNRFRQLTDVERRGFIIASFGLGDEGQHWRKHLRREFSPMEELARDWTQQRHDTGNWQIPL</sequence>
<dbReference type="RefSeq" id="WP_157344714.1">
    <property type="nucleotide sequence ID" value="NZ_WQNF01000010.1"/>
</dbReference>
<dbReference type="AlphaFoldDB" id="A0A844SLG1"/>
<dbReference type="InterPro" id="IPR051083">
    <property type="entry name" value="GrpII_Intron_Splice-Mob/Def"/>
</dbReference>
<evidence type="ECO:0000313" key="3">
    <source>
        <dbReference type="EMBL" id="MVT66767.1"/>
    </source>
</evidence>
<evidence type="ECO:0000313" key="4">
    <source>
        <dbReference type="Proteomes" id="UP000436468"/>
    </source>
</evidence>
<dbReference type="PANTHER" id="PTHR34047:SF8">
    <property type="entry name" value="PROTEIN YKFC"/>
    <property type="match status" value="1"/>
</dbReference>
<proteinExistence type="inferred from homology"/>
<dbReference type="PANTHER" id="PTHR34047">
    <property type="entry name" value="NUCLEAR INTRON MATURASE 1, MITOCHONDRIAL-RELATED"/>
    <property type="match status" value="1"/>
</dbReference>
<organism evidence="3 4">
    <name type="scientific">Bradyrhizobium pachyrhizi</name>
    <dbReference type="NCBI Taxonomy" id="280333"/>
    <lineage>
        <taxon>Bacteria</taxon>
        <taxon>Pseudomonadati</taxon>
        <taxon>Pseudomonadota</taxon>
        <taxon>Alphaproteobacteria</taxon>
        <taxon>Hyphomicrobiales</taxon>
        <taxon>Nitrobacteraceae</taxon>
        <taxon>Bradyrhizobium</taxon>
    </lineage>
</organism>
<dbReference type="InterPro" id="IPR000477">
    <property type="entry name" value="RT_dom"/>
</dbReference>
<reference evidence="3 4" key="1">
    <citation type="submission" date="2019-12" db="EMBL/GenBank/DDBJ databases">
        <title>Draft genome sequences Bradyrhizobium cajani AMBPC1010, Bradyrhizobium pachyrhizi AMBPC1040 and Bradyrhizobium yuanmingense ALSPC3051, three plant growth promoting strains isolated from nodules of Cajanus cajan L. in Dominican Republic.</title>
        <authorList>
            <person name="Flores-Felix J.D."/>
            <person name="Araujo J."/>
            <person name="Diaz-Alcantara C."/>
            <person name="Gonzalez-Andres F."/>
            <person name="Velazquez E."/>
        </authorList>
    </citation>
    <scope>NUCLEOTIDE SEQUENCE [LARGE SCALE GENOMIC DNA]</scope>
    <source>
        <strain evidence="3 4">1040</strain>
    </source>
</reference>
<feature type="domain" description="Reverse transcriptase" evidence="2">
    <location>
        <begin position="1"/>
        <end position="278"/>
    </location>
</feature>
<dbReference type="Pfam" id="PF00078">
    <property type="entry name" value="RVT_1"/>
    <property type="match status" value="1"/>
</dbReference>
<evidence type="ECO:0000259" key="2">
    <source>
        <dbReference type="PROSITE" id="PS50878"/>
    </source>
</evidence>
<dbReference type="InterPro" id="IPR043502">
    <property type="entry name" value="DNA/RNA_pol_sf"/>
</dbReference>
<dbReference type="SUPFAM" id="SSF56672">
    <property type="entry name" value="DNA/RNA polymerases"/>
    <property type="match status" value="1"/>
</dbReference>
<gene>
    <name evidence="3" type="ORF">GPL21_16840</name>
</gene>
<keyword evidence="4" id="KW-1185">Reference proteome</keyword>
<dbReference type="PROSITE" id="PS50878">
    <property type="entry name" value="RT_POL"/>
    <property type="match status" value="1"/>
</dbReference>
<protein>
    <recommendedName>
        <fullName evidence="2">Reverse transcriptase domain-containing protein</fullName>
    </recommendedName>
</protein>
<evidence type="ECO:0000256" key="1">
    <source>
        <dbReference type="ARBA" id="ARBA00034120"/>
    </source>
</evidence>
<dbReference type="EMBL" id="WQNF01000010">
    <property type="protein sequence ID" value="MVT66767.1"/>
    <property type="molecule type" value="Genomic_DNA"/>
</dbReference>